<feature type="compositionally biased region" description="Basic and acidic residues" evidence="4">
    <location>
        <begin position="172"/>
        <end position="192"/>
    </location>
</feature>
<dbReference type="PANTHER" id="PTHR23254:SF16">
    <property type="entry name" value="CBP80_20-DEPENDENT TRANSLATION INITIATION FACTOR"/>
    <property type="match status" value="1"/>
</dbReference>
<evidence type="ECO:0000256" key="1">
    <source>
        <dbReference type="ARBA" id="ARBA00004496"/>
    </source>
</evidence>
<feature type="compositionally biased region" description="Gly residues" evidence="4">
    <location>
        <begin position="151"/>
        <end position="162"/>
    </location>
</feature>
<dbReference type="OMA" id="VMTEREM"/>
<dbReference type="GO" id="GO:0003723">
    <property type="term" value="F:RNA binding"/>
    <property type="evidence" value="ECO:0007669"/>
    <property type="project" value="InterPro"/>
</dbReference>
<feature type="compositionally biased region" description="Polar residues" evidence="4">
    <location>
        <begin position="83"/>
        <end position="92"/>
    </location>
</feature>
<accession>A0A0N4XU56</accession>
<dbReference type="SMART" id="SM00543">
    <property type="entry name" value="MIF4G"/>
    <property type="match status" value="1"/>
</dbReference>
<dbReference type="Gene3D" id="1.25.40.180">
    <property type="match status" value="1"/>
</dbReference>
<sequence length="410" mass="44288">MRYHHIPMKGGSADCKVITQVLPVNVVSMEDGDKQSRHTKKPSNRPALQIYKPPGLRSGGCSENSVSSATGGATNGGAATVSRPQTLSSPQQNHKKSSKEMEENNNVRGATLSPDNDTGSRHSDSTKSQGSGRLRRTESSISSESQKSSGSGSGRGSVGGPAGRDIVTPSVGEKRSKQPTPPKKEPKKRVMTEREMTEAAIGLRALKIAAISAELEEWIGCGYAGDNLAESIGSALCQHAIEGGGGRTVAKLCGALRDSPSAFALHKGLLSSVSQYFECRDKLRADHFRMWISFLAFVADLYANIGGGKDGELVNFVFQVFDYLLRAPILETLKIEELESLISALLSVGYDLERECPDQLSLLKDLIRDAFIDVSEPWARKMILLLLELGASGWKLPAEANEYYFQQTTN</sequence>
<gene>
    <name evidence="6" type="ORF">NBR_LOCUS6218</name>
</gene>
<dbReference type="AlphaFoldDB" id="A0A0N4XU56"/>
<protein>
    <submittedName>
        <fullName evidence="8">MIF4G domain-containing protein</fullName>
    </submittedName>
</protein>
<reference evidence="6 7" key="2">
    <citation type="submission" date="2018-11" db="EMBL/GenBank/DDBJ databases">
        <authorList>
            <consortium name="Pathogen Informatics"/>
        </authorList>
    </citation>
    <scope>NUCLEOTIDE SEQUENCE [LARGE SCALE GENOMIC DNA]</scope>
</reference>
<evidence type="ECO:0000256" key="2">
    <source>
        <dbReference type="ARBA" id="ARBA00022490"/>
    </source>
</evidence>
<evidence type="ECO:0000256" key="3">
    <source>
        <dbReference type="ARBA" id="ARBA00022845"/>
    </source>
</evidence>
<dbReference type="STRING" id="27835.A0A0N4XU56"/>
<feature type="compositionally biased region" description="Low complexity" evidence="4">
    <location>
        <begin position="65"/>
        <end position="82"/>
    </location>
</feature>
<evidence type="ECO:0000313" key="7">
    <source>
        <dbReference type="Proteomes" id="UP000271162"/>
    </source>
</evidence>
<proteinExistence type="predicted"/>
<dbReference type="PANTHER" id="PTHR23254">
    <property type="entry name" value="EIF4G DOMAIN PROTEIN"/>
    <property type="match status" value="1"/>
</dbReference>
<dbReference type="GO" id="GO:0006446">
    <property type="term" value="P:regulation of translational initiation"/>
    <property type="evidence" value="ECO:0007669"/>
    <property type="project" value="TreeGrafter"/>
</dbReference>
<feature type="domain" description="MIF4G" evidence="5">
    <location>
        <begin position="193"/>
        <end position="393"/>
    </location>
</feature>
<evidence type="ECO:0000256" key="4">
    <source>
        <dbReference type="SAM" id="MobiDB-lite"/>
    </source>
</evidence>
<keyword evidence="3" id="KW-0810">Translation regulation</keyword>
<dbReference type="GO" id="GO:0008494">
    <property type="term" value="F:translation activator activity"/>
    <property type="evidence" value="ECO:0007669"/>
    <property type="project" value="TreeGrafter"/>
</dbReference>
<feature type="compositionally biased region" description="Low complexity" evidence="4">
    <location>
        <begin position="139"/>
        <end position="150"/>
    </location>
</feature>
<dbReference type="InterPro" id="IPR051367">
    <property type="entry name" value="mRNA_TranslReg/HistoneTransl"/>
</dbReference>
<dbReference type="InterPro" id="IPR003890">
    <property type="entry name" value="MIF4G-like_typ-3"/>
</dbReference>
<organism evidence="8">
    <name type="scientific">Nippostrongylus brasiliensis</name>
    <name type="common">Rat hookworm</name>
    <dbReference type="NCBI Taxonomy" id="27835"/>
    <lineage>
        <taxon>Eukaryota</taxon>
        <taxon>Metazoa</taxon>
        <taxon>Ecdysozoa</taxon>
        <taxon>Nematoda</taxon>
        <taxon>Chromadorea</taxon>
        <taxon>Rhabditida</taxon>
        <taxon>Rhabditina</taxon>
        <taxon>Rhabditomorpha</taxon>
        <taxon>Strongyloidea</taxon>
        <taxon>Heligmosomidae</taxon>
        <taxon>Nippostrongylus</taxon>
    </lineage>
</organism>
<dbReference type="WBParaSite" id="NBR_0000621701-mRNA-1">
    <property type="protein sequence ID" value="NBR_0000621701-mRNA-1"/>
    <property type="gene ID" value="NBR_0000621701"/>
</dbReference>
<reference evidence="8" key="1">
    <citation type="submission" date="2017-02" db="UniProtKB">
        <authorList>
            <consortium name="WormBaseParasite"/>
        </authorList>
    </citation>
    <scope>IDENTIFICATION</scope>
</reference>
<name>A0A0N4XU56_NIPBR</name>
<comment type="subcellular location">
    <subcellularLocation>
        <location evidence="1">Cytoplasm</location>
    </subcellularLocation>
</comment>
<feature type="region of interest" description="Disordered" evidence="4">
    <location>
        <begin position="28"/>
        <end position="192"/>
    </location>
</feature>
<evidence type="ECO:0000313" key="8">
    <source>
        <dbReference type="WBParaSite" id="NBR_0000621701-mRNA-1"/>
    </source>
</evidence>
<keyword evidence="7" id="KW-1185">Reference proteome</keyword>
<keyword evidence="2" id="KW-0963">Cytoplasm</keyword>
<evidence type="ECO:0000259" key="5">
    <source>
        <dbReference type="SMART" id="SM00543"/>
    </source>
</evidence>
<dbReference type="EMBL" id="UYSL01019786">
    <property type="protein sequence ID" value="VDL69807.1"/>
    <property type="molecule type" value="Genomic_DNA"/>
</dbReference>
<dbReference type="Proteomes" id="UP000271162">
    <property type="component" value="Unassembled WGS sequence"/>
</dbReference>
<feature type="compositionally biased region" description="Polar residues" evidence="4">
    <location>
        <begin position="104"/>
        <end position="117"/>
    </location>
</feature>
<evidence type="ECO:0000313" key="6">
    <source>
        <dbReference type="EMBL" id="VDL69807.1"/>
    </source>
</evidence>
<dbReference type="GO" id="GO:0005829">
    <property type="term" value="C:cytosol"/>
    <property type="evidence" value="ECO:0007669"/>
    <property type="project" value="TreeGrafter"/>
</dbReference>